<feature type="transmembrane region" description="Helical" evidence="6">
    <location>
        <begin position="44"/>
        <end position="64"/>
    </location>
</feature>
<evidence type="ECO:0000256" key="4">
    <source>
        <dbReference type="ARBA" id="ARBA00022989"/>
    </source>
</evidence>
<keyword evidence="3 6" id="KW-0812">Transmembrane</keyword>
<comment type="subcellular location">
    <subcellularLocation>
        <location evidence="1">Cell membrane</location>
        <topology evidence="1">Multi-pass membrane protein</topology>
    </subcellularLocation>
</comment>
<feature type="domain" description="Cardiolipin synthase N-terminal" evidence="8">
    <location>
        <begin position="19"/>
        <end position="65"/>
    </location>
</feature>
<gene>
    <name evidence="9" type="ORF">SM436_11720</name>
</gene>
<evidence type="ECO:0000259" key="7">
    <source>
        <dbReference type="Pfam" id="PF09851"/>
    </source>
</evidence>
<feature type="transmembrane region" description="Helical" evidence="6">
    <location>
        <begin position="5"/>
        <end position="24"/>
    </location>
</feature>
<evidence type="ECO:0000256" key="1">
    <source>
        <dbReference type="ARBA" id="ARBA00004651"/>
    </source>
</evidence>
<dbReference type="InterPro" id="IPR018649">
    <property type="entry name" value="SHOCT"/>
</dbReference>
<evidence type="ECO:0000313" key="10">
    <source>
        <dbReference type="Proteomes" id="UP001569904"/>
    </source>
</evidence>
<accession>A0ABV4QUQ5</accession>
<dbReference type="InterPro" id="IPR027379">
    <property type="entry name" value="CLS_N"/>
</dbReference>
<proteinExistence type="predicted"/>
<keyword evidence="4 6" id="KW-1133">Transmembrane helix</keyword>
<dbReference type="RefSeq" id="WP_371940744.1">
    <property type="nucleotide sequence ID" value="NZ_JAXCEH010000005.1"/>
</dbReference>
<evidence type="ECO:0000256" key="2">
    <source>
        <dbReference type="ARBA" id="ARBA00022475"/>
    </source>
</evidence>
<keyword evidence="10" id="KW-1185">Reference proteome</keyword>
<reference evidence="9 10" key="1">
    <citation type="submission" date="2023-11" db="EMBL/GenBank/DDBJ databases">
        <title>Actinomadura monticuli sp. nov., isolated from volcanic ash.</title>
        <authorList>
            <person name="Lee S.D."/>
            <person name="Yang H."/>
            <person name="Kim I.S."/>
        </authorList>
    </citation>
    <scope>NUCLEOTIDE SEQUENCE [LARGE SCALE GENOMIC DNA]</scope>
    <source>
        <strain evidence="9 10">DSM 45346</strain>
    </source>
</reference>
<evidence type="ECO:0000259" key="8">
    <source>
        <dbReference type="Pfam" id="PF13396"/>
    </source>
</evidence>
<keyword evidence="2" id="KW-1003">Cell membrane</keyword>
<evidence type="ECO:0000256" key="6">
    <source>
        <dbReference type="SAM" id="Phobius"/>
    </source>
</evidence>
<evidence type="ECO:0000256" key="5">
    <source>
        <dbReference type="ARBA" id="ARBA00023136"/>
    </source>
</evidence>
<evidence type="ECO:0000313" key="9">
    <source>
        <dbReference type="EMBL" id="MFA1554354.1"/>
    </source>
</evidence>
<sequence length="129" mass="14494">MNYPLLNVFLTMMWVFFWVLWFVLLFRVIGDLFRDDSLSGLAKAAWTVFVIVLPFLGVFMYLIARGKGMGKREMARTREFAARYHEASAGSVPPAGGSSEELARLADLKAHGDLTADEFQRAKTKVLTG</sequence>
<evidence type="ECO:0000256" key="3">
    <source>
        <dbReference type="ARBA" id="ARBA00022692"/>
    </source>
</evidence>
<dbReference type="EMBL" id="JAXCEH010000005">
    <property type="protein sequence ID" value="MFA1554354.1"/>
    <property type="molecule type" value="Genomic_DNA"/>
</dbReference>
<name>A0ABV4QUQ5_9ACTN</name>
<comment type="caution">
    <text evidence="9">The sequence shown here is derived from an EMBL/GenBank/DDBJ whole genome shotgun (WGS) entry which is preliminary data.</text>
</comment>
<dbReference type="Pfam" id="PF13396">
    <property type="entry name" value="PLDc_N"/>
    <property type="match status" value="1"/>
</dbReference>
<dbReference type="Proteomes" id="UP001569904">
    <property type="component" value="Unassembled WGS sequence"/>
</dbReference>
<dbReference type="Pfam" id="PF09851">
    <property type="entry name" value="SHOCT"/>
    <property type="match status" value="1"/>
</dbReference>
<feature type="domain" description="SHOCT" evidence="7">
    <location>
        <begin position="100"/>
        <end position="127"/>
    </location>
</feature>
<organism evidence="9 10">
    <name type="scientific">Actinomadura chokoriensis</name>
    <dbReference type="NCBI Taxonomy" id="454156"/>
    <lineage>
        <taxon>Bacteria</taxon>
        <taxon>Bacillati</taxon>
        <taxon>Actinomycetota</taxon>
        <taxon>Actinomycetes</taxon>
        <taxon>Streptosporangiales</taxon>
        <taxon>Thermomonosporaceae</taxon>
        <taxon>Actinomadura</taxon>
    </lineage>
</organism>
<protein>
    <submittedName>
        <fullName evidence="9">PLD nuclease N-terminal domain-containing protein</fullName>
    </submittedName>
</protein>
<keyword evidence="5 6" id="KW-0472">Membrane</keyword>